<organism evidence="1">
    <name type="scientific">uncultured marine virus</name>
    <dbReference type="NCBI Taxonomy" id="186617"/>
    <lineage>
        <taxon>Viruses</taxon>
        <taxon>environmental samples</taxon>
    </lineage>
</organism>
<reference evidence="1" key="1">
    <citation type="journal article" date="2015" name="Front. Microbiol.">
        <title>Combining genomic sequencing methods to explore viral diversity and reveal potential virus-host interactions.</title>
        <authorList>
            <person name="Chow C.E."/>
            <person name="Winget D.M."/>
            <person name="White R.A.III."/>
            <person name="Hallam S.J."/>
            <person name="Suttle C.A."/>
        </authorList>
    </citation>
    <scope>NUCLEOTIDE SEQUENCE</scope>
    <source>
        <strain evidence="1">Anoxic2_5</strain>
    </source>
</reference>
<name>A0A0F7L6G3_9VIRU</name>
<accession>A0A0F7L6G3</accession>
<proteinExistence type="predicted"/>
<reference evidence="1" key="2">
    <citation type="submission" date="2015-03" db="EMBL/GenBank/DDBJ databases">
        <authorList>
            <person name="Chow C.-E.T."/>
            <person name="Winget D.M."/>
            <person name="White R.A.III."/>
            <person name="Hallam S.J."/>
            <person name="Suttle C.A."/>
        </authorList>
    </citation>
    <scope>NUCLEOTIDE SEQUENCE</scope>
    <source>
        <strain evidence="1">Anoxic2_5</strain>
    </source>
</reference>
<sequence length="76" mass="8352">MIFTGLRYHGTASMAHALDHGNHDVAQRVQPVLMRVTPHALPTLKVLDEMGAARMHRHPRRLAGLQGMDSGHALPV</sequence>
<protein>
    <submittedName>
        <fullName evidence="1">Uncharacterized protein</fullName>
    </submittedName>
</protein>
<dbReference type="EMBL" id="KR029589">
    <property type="protein sequence ID" value="AKH47153.1"/>
    <property type="molecule type" value="Genomic_DNA"/>
</dbReference>
<evidence type="ECO:0000313" key="1">
    <source>
        <dbReference type="EMBL" id="AKH47153.1"/>
    </source>
</evidence>